<evidence type="ECO:0000259" key="1">
    <source>
        <dbReference type="Pfam" id="PF12680"/>
    </source>
</evidence>
<proteinExistence type="predicted"/>
<dbReference type="Gene3D" id="3.10.450.50">
    <property type="match status" value="1"/>
</dbReference>
<gene>
    <name evidence="2" type="ORF">ACFOUW_11405</name>
</gene>
<evidence type="ECO:0000313" key="2">
    <source>
        <dbReference type="EMBL" id="MFC3761446.1"/>
    </source>
</evidence>
<reference evidence="3" key="1">
    <citation type="journal article" date="2019" name="Int. J. Syst. Evol. Microbiol.">
        <title>The Global Catalogue of Microorganisms (GCM) 10K type strain sequencing project: providing services to taxonomists for standard genome sequencing and annotation.</title>
        <authorList>
            <consortium name="The Broad Institute Genomics Platform"/>
            <consortium name="The Broad Institute Genome Sequencing Center for Infectious Disease"/>
            <person name="Wu L."/>
            <person name="Ma J."/>
        </authorList>
    </citation>
    <scope>NUCLEOTIDE SEQUENCE [LARGE SCALE GENOMIC DNA]</scope>
    <source>
        <strain evidence="3">CGMCC 4.7241</strain>
    </source>
</reference>
<dbReference type="Pfam" id="PF12680">
    <property type="entry name" value="SnoaL_2"/>
    <property type="match status" value="1"/>
</dbReference>
<evidence type="ECO:0000313" key="3">
    <source>
        <dbReference type="Proteomes" id="UP001595699"/>
    </source>
</evidence>
<dbReference type="InterPro" id="IPR037401">
    <property type="entry name" value="SnoaL-like"/>
</dbReference>
<organism evidence="2 3">
    <name type="scientific">Tenggerimyces flavus</name>
    <dbReference type="NCBI Taxonomy" id="1708749"/>
    <lineage>
        <taxon>Bacteria</taxon>
        <taxon>Bacillati</taxon>
        <taxon>Actinomycetota</taxon>
        <taxon>Actinomycetes</taxon>
        <taxon>Propionibacteriales</taxon>
        <taxon>Nocardioidaceae</taxon>
        <taxon>Tenggerimyces</taxon>
    </lineage>
</organism>
<accession>A0ABV7Y7Z9</accession>
<comment type="caution">
    <text evidence="2">The sequence shown here is derived from an EMBL/GenBank/DDBJ whole genome shotgun (WGS) entry which is preliminary data.</text>
</comment>
<protein>
    <submittedName>
        <fullName evidence="2">Nuclear transport factor 2 family protein</fullName>
    </submittedName>
</protein>
<name>A0ABV7Y7Z9_9ACTN</name>
<dbReference type="EMBL" id="JBHRZH010000008">
    <property type="protein sequence ID" value="MFC3761446.1"/>
    <property type="molecule type" value="Genomic_DNA"/>
</dbReference>
<dbReference type="SUPFAM" id="SSF54427">
    <property type="entry name" value="NTF2-like"/>
    <property type="match status" value="1"/>
</dbReference>
<sequence length="134" mass="15150">MREHPHAINVRAAFVAYGRGDFEAMSTRFADDIVWNVGGQHALSGDYHGRENVIEHLREAQRLANGTLSMTIEDVLASDRYSAVIYRVFGTRLGRALDVTIALAIQFDDQGRWTRRFGLANDQRAVDEFWGQPV</sequence>
<dbReference type="RefSeq" id="WP_205118507.1">
    <property type="nucleotide sequence ID" value="NZ_JAFBCM010000001.1"/>
</dbReference>
<dbReference type="InterPro" id="IPR032710">
    <property type="entry name" value="NTF2-like_dom_sf"/>
</dbReference>
<feature type="domain" description="SnoaL-like" evidence="1">
    <location>
        <begin position="10"/>
        <end position="115"/>
    </location>
</feature>
<keyword evidence="3" id="KW-1185">Reference proteome</keyword>
<dbReference type="Proteomes" id="UP001595699">
    <property type="component" value="Unassembled WGS sequence"/>
</dbReference>